<evidence type="ECO:0000313" key="7">
    <source>
        <dbReference type="EMBL" id="KHN79388.1"/>
    </source>
</evidence>
<name>A0A0B2VCX7_TOXCA</name>
<dbReference type="AlphaFoldDB" id="A0A0B2VCX7"/>
<dbReference type="Pfam" id="PF00001">
    <property type="entry name" value="7tm_1"/>
    <property type="match status" value="1"/>
</dbReference>
<feature type="transmembrane region" description="Helical" evidence="5">
    <location>
        <begin position="337"/>
        <end position="357"/>
    </location>
</feature>
<dbReference type="SUPFAM" id="SSF46458">
    <property type="entry name" value="Globin-like"/>
    <property type="match status" value="1"/>
</dbReference>
<comment type="caution">
    <text evidence="7">The sequence shown here is derived from an EMBL/GenBank/DDBJ whole genome shotgun (WGS) entry which is preliminary data.</text>
</comment>
<dbReference type="InterPro" id="IPR052954">
    <property type="entry name" value="GPCR-Ligand_Int"/>
</dbReference>
<comment type="subcellular location">
    <subcellularLocation>
        <location evidence="1">Membrane</location>
    </subcellularLocation>
</comment>
<proteinExistence type="predicted"/>
<evidence type="ECO:0000259" key="6">
    <source>
        <dbReference type="PROSITE" id="PS50262"/>
    </source>
</evidence>
<dbReference type="PANTHER" id="PTHR46641">
    <property type="entry name" value="FMRFAMIDE RECEPTOR-RELATED"/>
    <property type="match status" value="1"/>
</dbReference>
<protein>
    <recommendedName>
        <fullName evidence="6">G-protein coupled receptors family 1 profile domain-containing protein</fullName>
    </recommendedName>
</protein>
<feature type="transmembrane region" description="Helical" evidence="5">
    <location>
        <begin position="297"/>
        <end position="316"/>
    </location>
</feature>
<feature type="transmembrane region" description="Helical" evidence="5">
    <location>
        <begin position="184"/>
        <end position="212"/>
    </location>
</feature>
<dbReference type="Gene3D" id="1.20.1070.10">
    <property type="entry name" value="Rhodopsin 7-helix transmembrane proteins"/>
    <property type="match status" value="1"/>
</dbReference>
<dbReference type="SUPFAM" id="SSF81321">
    <property type="entry name" value="Family A G protein-coupled receptor-like"/>
    <property type="match status" value="1"/>
</dbReference>
<evidence type="ECO:0000313" key="8">
    <source>
        <dbReference type="Proteomes" id="UP000031036"/>
    </source>
</evidence>
<dbReference type="PROSITE" id="PS50262">
    <property type="entry name" value="G_PROTEIN_RECEP_F1_2"/>
    <property type="match status" value="1"/>
</dbReference>
<dbReference type="GO" id="GO:0020037">
    <property type="term" value="F:heme binding"/>
    <property type="evidence" value="ECO:0007669"/>
    <property type="project" value="InterPro"/>
</dbReference>
<dbReference type="CDD" id="cd14978">
    <property type="entry name" value="7tmA_FMRFamide_R-like"/>
    <property type="match status" value="1"/>
</dbReference>
<dbReference type="PANTHER" id="PTHR46641:SF10">
    <property type="entry name" value="G-PROTEIN COUPLED RECEPTORS FAMILY 1 PROFILE DOMAIN-CONTAINING PROTEIN"/>
    <property type="match status" value="1"/>
</dbReference>
<organism evidence="7 8">
    <name type="scientific">Toxocara canis</name>
    <name type="common">Canine roundworm</name>
    <dbReference type="NCBI Taxonomy" id="6265"/>
    <lineage>
        <taxon>Eukaryota</taxon>
        <taxon>Metazoa</taxon>
        <taxon>Ecdysozoa</taxon>
        <taxon>Nematoda</taxon>
        <taxon>Chromadorea</taxon>
        <taxon>Rhabditida</taxon>
        <taxon>Spirurina</taxon>
        <taxon>Ascaridomorpha</taxon>
        <taxon>Ascaridoidea</taxon>
        <taxon>Toxocaridae</taxon>
        <taxon>Toxocara</taxon>
    </lineage>
</organism>
<sequence>MFSIYICSSMVPGLPVSYAGTPGFDSWLPFQRIANSPDHQTFRNSRQTTVRDMQYEEWAQTEEIAFGNETLNVDKLPVQDWCFDILLFYESVGDKHSIEVLKQLMIYAQFSFIVNGVVTCVLAVFGLTGNALLFYQIHRSRYFSHRLACHLGMLCVWDMMLLFCCLITYGIISLYYKIIPFVGIVAYILYFFQPFASFCVTGTIWQVSAITIERYMAVSHPLEQQTRKARFSVRWICAAIAVCAFILNMTAVPFERYLKKCYEFLNDGQITIKTMIVQQDIVNNQYFAILVHLIPDLIFRAPSPIILIATLTVRTLQIYKKRRVGSNTIHVHRRRNIPFMLTLLNVKFILCNTLYMFNTILMEVMGYGGRSSSQQTNNETQQYIRSLYLTDFSNMLLALHSATNWLLFYHWRNCTKQPDSQRQSTTSNSVLKSAIDPHDAGSLLSRFSPRKQKIGTEIIARLCIESPELARVFIPNSNELTKESFRDNANVQLHGKIVGDFIETILHSLANKSTALSEVRANCRRIGVEHFRADVHLTAAHWKIARDVLISCCTTSTNKWATQKIHSSSESSLEQSMMRAFNLIVSEIKSGALCASVDLKQSVRLHHSLNYRKSSEGCFCHRVAQNRHRALLFSVHDLSPHMVDKNFSRCYRKISWTHPVLSNAKHDGHGLLSLNSNECSCPTKNKMHAPITV</sequence>
<dbReference type="Gene3D" id="1.10.490.10">
    <property type="entry name" value="Globins"/>
    <property type="match status" value="1"/>
</dbReference>
<dbReference type="GO" id="GO:0004930">
    <property type="term" value="F:G protein-coupled receptor activity"/>
    <property type="evidence" value="ECO:0007669"/>
    <property type="project" value="InterPro"/>
</dbReference>
<gene>
    <name evidence="7" type="ORF">Tcan_03061</name>
</gene>
<dbReference type="InterPro" id="IPR000276">
    <property type="entry name" value="GPCR_Rhodpsn"/>
</dbReference>
<dbReference type="OMA" id="ECATRVF"/>
<feature type="transmembrane region" description="Helical" evidence="5">
    <location>
        <begin position="233"/>
        <end position="254"/>
    </location>
</feature>
<feature type="domain" description="G-protein coupled receptors family 1 profile" evidence="6">
    <location>
        <begin position="129"/>
        <end position="408"/>
    </location>
</feature>
<keyword evidence="3 5" id="KW-1133">Transmembrane helix</keyword>
<evidence type="ECO:0000256" key="5">
    <source>
        <dbReference type="SAM" id="Phobius"/>
    </source>
</evidence>
<dbReference type="OrthoDB" id="10011262at2759"/>
<dbReference type="InterPro" id="IPR017452">
    <property type="entry name" value="GPCR_Rhodpsn_7TM"/>
</dbReference>
<evidence type="ECO:0000256" key="3">
    <source>
        <dbReference type="ARBA" id="ARBA00022989"/>
    </source>
</evidence>
<dbReference type="Proteomes" id="UP000031036">
    <property type="component" value="Unassembled WGS sequence"/>
</dbReference>
<keyword evidence="4 5" id="KW-0472">Membrane</keyword>
<dbReference type="InterPro" id="IPR009050">
    <property type="entry name" value="Globin-like_sf"/>
</dbReference>
<accession>A0A0B2VCX7</accession>
<evidence type="ECO:0000256" key="4">
    <source>
        <dbReference type="ARBA" id="ARBA00023136"/>
    </source>
</evidence>
<evidence type="ECO:0000256" key="2">
    <source>
        <dbReference type="ARBA" id="ARBA00022692"/>
    </source>
</evidence>
<evidence type="ECO:0000256" key="1">
    <source>
        <dbReference type="ARBA" id="ARBA00004370"/>
    </source>
</evidence>
<dbReference type="EMBL" id="JPKZ01001924">
    <property type="protein sequence ID" value="KHN79388.1"/>
    <property type="molecule type" value="Genomic_DNA"/>
</dbReference>
<dbReference type="GO" id="GO:0016020">
    <property type="term" value="C:membrane"/>
    <property type="evidence" value="ECO:0007669"/>
    <property type="project" value="UniProtKB-SubCell"/>
</dbReference>
<feature type="transmembrane region" description="Helical" evidence="5">
    <location>
        <begin position="147"/>
        <end position="172"/>
    </location>
</feature>
<dbReference type="GO" id="GO:0019825">
    <property type="term" value="F:oxygen binding"/>
    <property type="evidence" value="ECO:0007669"/>
    <property type="project" value="InterPro"/>
</dbReference>
<feature type="transmembrane region" description="Helical" evidence="5">
    <location>
        <begin position="112"/>
        <end position="135"/>
    </location>
</feature>
<dbReference type="InterPro" id="IPR012292">
    <property type="entry name" value="Globin/Proto"/>
</dbReference>
<keyword evidence="2 5" id="KW-0812">Transmembrane</keyword>
<reference evidence="7 8" key="1">
    <citation type="submission" date="2014-11" db="EMBL/GenBank/DDBJ databases">
        <title>Genetic blueprint of the zoonotic pathogen Toxocara canis.</title>
        <authorList>
            <person name="Zhu X.-Q."/>
            <person name="Korhonen P.K."/>
            <person name="Cai H."/>
            <person name="Young N.D."/>
            <person name="Nejsum P."/>
            <person name="von Samson-Himmelstjerna G."/>
            <person name="Boag P.R."/>
            <person name="Tan P."/>
            <person name="Li Q."/>
            <person name="Min J."/>
            <person name="Yang Y."/>
            <person name="Wang X."/>
            <person name="Fang X."/>
            <person name="Hall R.S."/>
            <person name="Hofmann A."/>
            <person name="Sternberg P.W."/>
            <person name="Jex A.R."/>
            <person name="Gasser R.B."/>
        </authorList>
    </citation>
    <scope>NUCLEOTIDE SEQUENCE [LARGE SCALE GENOMIC DNA]</scope>
    <source>
        <strain evidence="7">PN_DK_2014</strain>
    </source>
</reference>
<keyword evidence="8" id="KW-1185">Reference proteome</keyword>